<evidence type="ECO:0000256" key="11">
    <source>
        <dbReference type="ARBA" id="ARBA00037946"/>
    </source>
</evidence>
<dbReference type="Proteomes" id="UP000594454">
    <property type="component" value="Chromosome 3"/>
</dbReference>
<comment type="similarity">
    <text evidence="11">Belongs to the insect chemoreceptor superfamily. Heteromeric odorant receptor channel (TC 1.A.69) family. Or2a subfamily.</text>
</comment>
<evidence type="ECO:0000256" key="12">
    <source>
        <dbReference type="ARBA" id="ARBA00038679"/>
    </source>
</evidence>
<evidence type="ECO:0000256" key="10">
    <source>
        <dbReference type="ARBA" id="ARBA00037764"/>
    </source>
</evidence>
<evidence type="ECO:0000256" key="8">
    <source>
        <dbReference type="ARBA" id="ARBA00023170"/>
    </source>
</evidence>
<evidence type="ECO:0000256" key="6">
    <source>
        <dbReference type="ARBA" id="ARBA00022989"/>
    </source>
</evidence>
<evidence type="ECO:0000256" key="3">
    <source>
        <dbReference type="ARBA" id="ARBA00022606"/>
    </source>
</evidence>
<evidence type="ECO:0000256" key="7">
    <source>
        <dbReference type="ARBA" id="ARBA00023136"/>
    </source>
</evidence>
<evidence type="ECO:0000256" key="1">
    <source>
        <dbReference type="ARBA" id="ARBA00004651"/>
    </source>
</evidence>
<comment type="subunit">
    <text evidence="12">Interacts with Orco. Complexes exist early in the endomembrane system in olfactory sensory neurons (OSNs), coupling these complexes to the conserved ciliary trafficking pathway.</text>
</comment>
<accession>A0A7R8YUX7</accession>
<keyword evidence="4 13" id="KW-0812">Transmembrane</keyword>
<evidence type="ECO:0000313" key="15">
    <source>
        <dbReference type="Proteomes" id="UP000594454"/>
    </source>
</evidence>
<protein>
    <submittedName>
        <fullName evidence="14">Uncharacterized protein</fullName>
    </submittedName>
</protein>
<organism evidence="14 15">
    <name type="scientific">Hermetia illucens</name>
    <name type="common">Black soldier fly</name>
    <dbReference type="NCBI Taxonomy" id="343691"/>
    <lineage>
        <taxon>Eukaryota</taxon>
        <taxon>Metazoa</taxon>
        <taxon>Ecdysozoa</taxon>
        <taxon>Arthropoda</taxon>
        <taxon>Hexapoda</taxon>
        <taxon>Insecta</taxon>
        <taxon>Pterygota</taxon>
        <taxon>Neoptera</taxon>
        <taxon>Endopterygota</taxon>
        <taxon>Diptera</taxon>
        <taxon>Brachycera</taxon>
        <taxon>Stratiomyomorpha</taxon>
        <taxon>Stratiomyidae</taxon>
        <taxon>Hermetiinae</taxon>
        <taxon>Hermetia</taxon>
    </lineage>
</organism>
<evidence type="ECO:0000313" key="14">
    <source>
        <dbReference type="EMBL" id="CAD7085729.1"/>
    </source>
</evidence>
<dbReference type="PANTHER" id="PTHR21137:SF37">
    <property type="entry name" value="ODORANT RECEPTOR 46A, ISOFORM B-RELATED"/>
    <property type="match status" value="1"/>
</dbReference>
<evidence type="ECO:0000256" key="4">
    <source>
        <dbReference type="ARBA" id="ARBA00022692"/>
    </source>
</evidence>
<dbReference type="PANTHER" id="PTHR21137">
    <property type="entry name" value="ODORANT RECEPTOR"/>
    <property type="match status" value="1"/>
</dbReference>
<keyword evidence="3" id="KW-0716">Sensory transduction</keyword>
<sequence length="86" mass="10035">MILEVFLYCYFGSELVYQTHRMTDAIYSCNWIDQDRKFKKMLIMFMQSTQKSMTIIAGGFFTVNLAAFVSVLKSSYSVFALLMRLT</sequence>
<dbReference type="GO" id="GO:0005886">
    <property type="term" value="C:plasma membrane"/>
    <property type="evidence" value="ECO:0007669"/>
    <property type="project" value="UniProtKB-SubCell"/>
</dbReference>
<dbReference type="Pfam" id="PF02949">
    <property type="entry name" value="7tm_6"/>
    <property type="match status" value="1"/>
</dbReference>
<keyword evidence="15" id="KW-1185">Reference proteome</keyword>
<dbReference type="GO" id="GO:0005549">
    <property type="term" value="F:odorant binding"/>
    <property type="evidence" value="ECO:0007669"/>
    <property type="project" value="InterPro"/>
</dbReference>
<reference evidence="14 15" key="1">
    <citation type="submission" date="2020-11" db="EMBL/GenBank/DDBJ databases">
        <authorList>
            <person name="Wallbank WR R."/>
            <person name="Pardo Diaz C."/>
            <person name="Kozak K."/>
            <person name="Martin S."/>
            <person name="Jiggins C."/>
            <person name="Moest M."/>
            <person name="Warren A I."/>
            <person name="Generalovic N T."/>
            <person name="Byers J.R.P. K."/>
            <person name="Montejo-Kovacevich G."/>
            <person name="Yen C E."/>
        </authorList>
    </citation>
    <scope>NUCLEOTIDE SEQUENCE [LARGE SCALE GENOMIC DNA]</scope>
</reference>
<evidence type="ECO:0000256" key="13">
    <source>
        <dbReference type="SAM" id="Phobius"/>
    </source>
</evidence>
<keyword evidence="7 13" id="KW-0472">Membrane</keyword>
<evidence type="ECO:0000256" key="9">
    <source>
        <dbReference type="ARBA" id="ARBA00023224"/>
    </source>
</evidence>
<keyword evidence="5" id="KW-0552">Olfaction</keyword>
<comment type="subcellular location">
    <subcellularLocation>
        <location evidence="1">Cell membrane</location>
        <topology evidence="1">Multi-pass membrane protein</topology>
    </subcellularLocation>
</comment>
<keyword evidence="8" id="KW-0675">Receptor</keyword>
<dbReference type="GO" id="GO:0004984">
    <property type="term" value="F:olfactory receptor activity"/>
    <property type="evidence" value="ECO:0007669"/>
    <property type="project" value="InterPro"/>
</dbReference>
<dbReference type="EMBL" id="LR899011">
    <property type="protein sequence ID" value="CAD7085729.1"/>
    <property type="molecule type" value="Genomic_DNA"/>
</dbReference>
<dbReference type="AlphaFoldDB" id="A0A7R8YUX7"/>
<feature type="transmembrane region" description="Helical" evidence="13">
    <location>
        <begin position="53"/>
        <end position="72"/>
    </location>
</feature>
<dbReference type="InterPro" id="IPR004117">
    <property type="entry name" value="7tm6_olfct_rcpt"/>
</dbReference>
<keyword evidence="9" id="KW-0807">Transducer</keyword>
<dbReference type="InParanoid" id="A0A7R8YUX7"/>
<evidence type="ECO:0000256" key="2">
    <source>
        <dbReference type="ARBA" id="ARBA00022475"/>
    </source>
</evidence>
<evidence type="ECO:0000256" key="5">
    <source>
        <dbReference type="ARBA" id="ARBA00022725"/>
    </source>
</evidence>
<gene>
    <name evidence="14" type="ORF">HERILL_LOCUS8550</name>
</gene>
<comment type="function">
    <text evidence="10">Odorant receptor which mediates acceptance or avoidance behavior, depending on its substrates. The odorant receptor repertoire encodes a large collection of odor stimuli that vary widely in identity, intensity, and duration. May form a complex with Orco to form odorant-sensing units, providing sensitive and prolonged odorant signaling and calcium permeability.</text>
</comment>
<proteinExistence type="inferred from homology"/>
<name>A0A7R8YUX7_HERIL</name>
<keyword evidence="6 13" id="KW-1133">Transmembrane helix</keyword>
<keyword evidence="2" id="KW-1003">Cell membrane</keyword>
<dbReference type="GO" id="GO:0007165">
    <property type="term" value="P:signal transduction"/>
    <property type="evidence" value="ECO:0007669"/>
    <property type="project" value="UniProtKB-KW"/>
</dbReference>